<keyword evidence="2 5" id="KW-0805">Transcription regulation</keyword>
<dbReference type="InterPro" id="IPR015633">
    <property type="entry name" value="E2F"/>
</dbReference>
<feature type="region of interest" description="Disordered" evidence="6">
    <location>
        <begin position="71"/>
        <end position="90"/>
    </location>
</feature>
<dbReference type="Pfam" id="PF16421">
    <property type="entry name" value="E2F_CC-MB"/>
    <property type="match status" value="1"/>
</dbReference>
<dbReference type="InterPro" id="IPR003316">
    <property type="entry name" value="E2F_WHTH_DNA-bd_dom"/>
</dbReference>
<dbReference type="GO" id="GO:0005634">
    <property type="term" value="C:nucleus"/>
    <property type="evidence" value="ECO:0007669"/>
    <property type="project" value="UniProtKB-SubCell"/>
</dbReference>
<evidence type="ECO:0000313" key="9">
    <source>
        <dbReference type="Proteomes" id="UP000265200"/>
    </source>
</evidence>
<keyword evidence="5" id="KW-0539">Nucleus</keyword>
<dbReference type="Proteomes" id="UP000265200">
    <property type="component" value="Chromosome 22"/>
</dbReference>
<name>A0A3P9JBE5_ORYLA</name>
<dbReference type="SMART" id="SM01372">
    <property type="entry name" value="E2F_TDP"/>
    <property type="match status" value="1"/>
</dbReference>
<dbReference type="InterPro" id="IPR037241">
    <property type="entry name" value="E2F-DP_heterodim"/>
</dbReference>
<reference evidence="8" key="3">
    <citation type="submission" date="2025-08" db="UniProtKB">
        <authorList>
            <consortium name="Ensembl"/>
        </authorList>
    </citation>
    <scope>IDENTIFICATION</scope>
    <source>
        <strain evidence="8">HSOK</strain>
    </source>
</reference>
<dbReference type="GO" id="GO:0006357">
    <property type="term" value="P:regulation of transcription by RNA polymerase II"/>
    <property type="evidence" value="ECO:0007669"/>
    <property type="project" value="InterPro"/>
</dbReference>
<evidence type="ECO:0000313" key="8">
    <source>
        <dbReference type="Ensembl" id="ENSORLP00015029371.1"/>
    </source>
</evidence>
<reference evidence="8" key="4">
    <citation type="submission" date="2025-09" db="UniProtKB">
        <authorList>
            <consortium name="Ensembl"/>
        </authorList>
    </citation>
    <scope>IDENTIFICATION</scope>
    <source>
        <strain evidence="8">HSOK</strain>
    </source>
</reference>
<evidence type="ECO:0000256" key="5">
    <source>
        <dbReference type="RuleBase" id="RU003796"/>
    </source>
</evidence>
<dbReference type="InterPro" id="IPR032198">
    <property type="entry name" value="E2F_CC-MB"/>
</dbReference>
<comment type="subcellular location">
    <subcellularLocation>
        <location evidence="5">Nucleus</location>
    </subcellularLocation>
</comment>
<dbReference type="GO" id="GO:0005667">
    <property type="term" value="C:transcription regulator complex"/>
    <property type="evidence" value="ECO:0007669"/>
    <property type="project" value="InterPro"/>
</dbReference>
<comment type="similarity">
    <text evidence="1 5">Belongs to the E2F/DP family.</text>
</comment>
<dbReference type="Ensembl" id="ENSORLT00015032300.1">
    <property type="protein sequence ID" value="ENSORLP00015029371.1"/>
    <property type="gene ID" value="ENSORLG00015012483.1"/>
</dbReference>
<dbReference type="Pfam" id="PF02319">
    <property type="entry name" value="WHD_E2F_TDP"/>
    <property type="match status" value="1"/>
</dbReference>
<proteinExistence type="inferred from homology"/>
<dbReference type="SUPFAM" id="SSF46785">
    <property type="entry name" value="Winged helix' DNA-binding domain"/>
    <property type="match status" value="1"/>
</dbReference>
<feature type="domain" description="E2F/DP family winged-helix DNA-binding" evidence="7">
    <location>
        <begin position="134"/>
        <end position="199"/>
    </location>
</feature>
<organism evidence="8 9">
    <name type="scientific">Oryzias latipes</name>
    <name type="common">Japanese rice fish</name>
    <name type="synonym">Japanese killifish</name>
    <dbReference type="NCBI Taxonomy" id="8090"/>
    <lineage>
        <taxon>Eukaryota</taxon>
        <taxon>Metazoa</taxon>
        <taxon>Chordata</taxon>
        <taxon>Craniata</taxon>
        <taxon>Vertebrata</taxon>
        <taxon>Euteleostomi</taxon>
        <taxon>Actinopterygii</taxon>
        <taxon>Neopterygii</taxon>
        <taxon>Teleostei</taxon>
        <taxon>Neoteleostei</taxon>
        <taxon>Acanthomorphata</taxon>
        <taxon>Ovalentaria</taxon>
        <taxon>Atherinomorphae</taxon>
        <taxon>Beloniformes</taxon>
        <taxon>Adrianichthyidae</taxon>
        <taxon>Oryziinae</taxon>
        <taxon>Oryzias</taxon>
    </lineage>
</organism>
<accession>A0A3P9JBE5</accession>
<dbReference type="InterPro" id="IPR036388">
    <property type="entry name" value="WH-like_DNA-bd_sf"/>
</dbReference>
<evidence type="ECO:0000256" key="1">
    <source>
        <dbReference type="ARBA" id="ARBA00010940"/>
    </source>
</evidence>
<evidence type="ECO:0000259" key="7">
    <source>
        <dbReference type="SMART" id="SM01372"/>
    </source>
</evidence>
<evidence type="ECO:0000256" key="2">
    <source>
        <dbReference type="ARBA" id="ARBA00023015"/>
    </source>
</evidence>
<sequence length="446" mass="48541">MMRVPKGVSPASARPAVALASQQKMKVLSSGGVKSDFFSTGLSSPPMHAVPIGYFTQIGNTAAAEQRANSLYSTPHGPDAKPIRSSSGRLPAKRKLDLEDPECLTEFRTPKDKGIIAARIPSPRTPKSPGERTRYDTSLGLLTKKFVGLIAESPDGVLDLNWATEVLEVQKRRIYDITNVLEGVQLIRKKSKNNIQWLVGDVFRGGASGGEKACSLRRELVDLDRAERSLDDLIQSSTTKLKQLTEYKDSQRYPFYRLTLGYVTYQDIRSIASLRDQTVIAVKAPAETKLEVPETAQGSLQIYLKSKNGPIEVYLCPEEGLEDPSPVKSILNPSKTSPHSLGLPLSVPLHPDTPTPMHPPPGESAPATTSAATSLLDVEGLLGLPPSLLQITEDQLPGTSFTSDANTPFVSFSPPLDHDDYLWSLEDGEGVSDFFDSYDLGDLLRS</sequence>
<evidence type="ECO:0000256" key="3">
    <source>
        <dbReference type="ARBA" id="ARBA00023125"/>
    </source>
</evidence>
<dbReference type="Gene3D" id="6.10.250.540">
    <property type="match status" value="1"/>
</dbReference>
<dbReference type="PANTHER" id="PTHR12081">
    <property type="entry name" value="TRANSCRIPTION FACTOR E2F"/>
    <property type="match status" value="1"/>
</dbReference>
<dbReference type="GO" id="GO:0000978">
    <property type="term" value="F:RNA polymerase II cis-regulatory region sequence-specific DNA binding"/>
    <property type="evidence" value="ECO:0007669"/>
    <property type="project" value="InterPro"/>
</dbReference>
<dbReference type="PANTHER" id="PTHR12081:SF102">
    <property type="entry name" value="SI:CH211-160F23.5"/>
    <property type="match status" value="1"/>
</dbReference>
<evidence type="ECO:0000256" key="6">
    <source>
        <dbReference type="SAM" id="MobiDB-lite"/>
    </source>
</evidence>
<feature type="compositionally biased region" description="Pro residues" evidence="6">
    <location>
        <begin position="351"/>
        <end position="363"/>
    </location>
</feature>
<dbReference type="FunFam" id="1.10.10.10:FF:000008">
    <property type="entry name" value="E2F transcription factor 1"/>
    <property type="match status" value="1"/>
</dbReference>
<keyword evidence="4 5" id="KW-0804">Transcription</keyword>
<dbReference type="SUPFAM" id="SSF144074">
    <property type="entry name" value="E2F-DP heterodimerization region"/>
    <property type="match status" value="1"/>
</dbReference>
<dbReference type="GO" id="GO:0046983">
    <property type="term" value="F:protein dimerization activity"/>
    <property type="evidence" value="ECO:0007669"/>
    <property type="project" value="InterPro"/>
</dbReference>
<dbReference type="CDD" id="cd14660">
    <property type="entry name" value="E2F_DD"/>
    <property type="match status" value="1"/>
</dbReference>
<reference key="1">
    <citation type="journal article" date="2007" name="Nature">
        <title>The medaka draft genome and insights into vertebrate genome evolution.</title>
        <authorList>
            <person name="Kasahara M."/>
            <person name="Naruse K."/>
            <person name="Sasaki S."/>
            <person name="Nakatani Y."/>
            <person name="Qu W."/>
            <person name="Ahsan B."/>
            <person name="Yamada T."/>
            <person name="Nagayasu Y."/>
            <person name="Doi K."/>
            <person name="Kasai Y."/>
            <person name="Jindo T."/>
            <person name="Kobayashi D."/>
            <person name="Shimada A."/>
            <person name="Toyoda A."/>
            <person name="Kuroki Y."/>
            <person name="Fujiyama A."/>
            <person name="Sasaki T."/>
            <person name="Shimizu A."/>
            <person name="Asakawa S."/>
            <person name="Shimizu N."/>
            <person name="Hashimoto S."/>
            <person name="Yang J."/>
            <person name="Lee Y."/>
            <person name="Matsushima K."/>
            <person name="Sugano S."/>
            <person name="Sakaizumi M."/>
            <person name="Narita T."/>
            <person name="Ohishi K."/>
            <person name="Haga S."/>
            <person name="Ohta F."/>
            <person name="Nomoto H."/>
            <person name="Nogata K."/>
            <person name="Morishita T."/>
            <person name="Endo T."/>
            <person name="Shin-I T."/>
            <person name="Takeda H."/>
            <person name="Morishita S."/>
            <person name="Kohara Y."/>
        </authorList>
    </citation>
    <scope>NUCLEOTIDE SEQUENCE [LARGE SCALE GENOMIC DNA]</scope>
    <source>
        <strain>Hd-rR</strain>
    </source>
</reference>
<evidence type="ECO:0000256" key="4">
    <source>
        <dbReference type="ARBA" id="ARBA00023163"/>
    </source>
</evidence>
<dbReference type="AlphaFoldDB" id="A0A3P9JBE5"/>
<reference evidence="8 9" key="2">
    <citation type="submission" date="2017-04" db="EMBL/GenBank/DDBJ databases">
        <title>CpG methylation of centromeres and impact of large insertions on vertebrate speciation.</title>
        <authorList>
            <person name="Ichikawa K."/>
            <person name="Yoshimura J."/>
            <person name="Morishita S."/>
        </authorList>
    </citation>
    <scope>NUCLEOTIDE SEQUENCE</scope>
    <source>
        <strain evidence="8 9">HSOK</strain>
    </source>
</reference>
<protein>
    <submittedName>
        <fullName evidence="8">Si:ch211-160f23.5</fullName>
    </submittedName>
</protein>
<keyword evidence="3 5" id="KW-0238">DNA-binding</keyword>
<dbReference type="Gene3D" id="1.10.10.10">
    <property type="entry name" value="Winged helix-like DNA-binding domain superfamily/Winged helix DNA-binding domain"/>
    <property type="match status" value="1"/>
</dbReference>
<feature type="region of interest" description="Disordered" evidence="6">
    <location>
        <begin position="325"/>
        <end position="371"/>
    </location>
</feature>
<dbReference type="InterPro" id="IPR036390">
    <property type="entry name" value="WH_DNA-bd_sf"/>
</dbReference>